<feature type="compositionally biased region" description="Low complexity" evidence="1">
    <location>
        <begin position="91"/>
        <end position="100"/>
    </location>
</feature>
<dbReference type="PANTHER" id="PTHR47272">
    <property type="entry name" value="DDE_TNP_1_7 DOMAIN-CONTAINING PROTEIN"/>
    <property type="match status" value="1"/>
</dbReference>
<evidence type="ECO:0000313" key="3">
    <source>
        <dbReference type="EMBL" id="KAK3875509.1"/>
    </source>
</evidence>
<name>A0AAE1FKL7_PETCI</name>
<accession>A0AAE1FKL7</accession>
<proteinExistence type="predicted"/>
<dbReference type="Proteomes" id="UP001286313">
    <property type="component" value="Unassembled WGS sequence"/>
</dbReference>
<sequence>MQDHEPAIRETTLIPYKIFGQLYVRLNIVNIGNFYRQSKTRPRWVAPKYSTDSDLEVDHDLDLDDDTIDPDFLVNIGDDELVDSTPLPSTSAVQPVQPQDVSDDSSSEDEFDDAVPPARKQNKTTVAARTWQEDINVPPLPEYVHPPPTHVLTPFEYFEMLFSMELVDHIVYQTNLYAYQKDVTTTFNTNKQEIMEFIGILIYMGICTLPSIEDYWAAETRIPQVANVMSSKRFRQLRALLHFSDNEQAHASCDRFYKIRPVITFITRRHLQVEATPVQSIDEVMVVYKGKRASNLRQYIKTKPDKWGFKLFCRGSIDGFIHDTLMYQGETTFRAHHTPLTEKEEMLVSSKTGAVLVKTLKEPNKSAVYADNFFTSISLVEFLKDTYGCRYVGTARVNRISNPPPPDVC</sequence>
<dbReference type="Pfam" id="PF13843">
    <property type="entry name" value="DDE_Tnp_1_7"/>
    <property type="match status" value="1"/>
</dbReference>
<dbReference type="EMBL" id="JAWQEG010001957">
    <property type="protein sequence ID" value="KAK3875509.1"/>
    <property type="molecule type" value="Genomic_DNA"/>
</dbReference>
<feature type="domain" description="PiggyBac transposable element-derived protein" evidence="2">
    <location>
        <begin position="153"/>
        <end position="404"/>
    </location>
</feature>
<keyword evidence="4" id="KW-1185">Reference proteome</keyword>
<feature type="compositionally biased region" description="Acidic residues" evidence="1">
    <location>
        <begin position="101"/>
        <end position="113"/>
    </location>
</feature>
<dbReference type="PANTHER" id="PTHR47272:SF1">
    <property type="entry name" value="PIGGYBAC TRANSPOSABLE ELEMENT-DERIVED PROTEIN 3-LIKE"/>
    <property type="match status" value="1"/>
</dbReference>
<protein>
    <recommendedName>
        <fullName evidence="2">PiggyBac transposable element-derived protein domain-containing protein</fullName>
    </recommendedName>
</protein>
<dbReference type="InterPro" id="IPR029526">
    <property type="entry name" value="PGBD"/>
</dbReference>
<evidence type="ECO:0000313" key="4">
    <source>
        <dbReference type="Proteomes" id="UP001286313"/>
    </source>
</evidence>
<organism evidence="3 4">
    <name type="scientific">Petrolisthes cinctipes</name>
    <name type="common">Flat porcelain crab</name>
    <dbReference type="NCBI Taxonomy" id="88211"/>
    <lineage>
        <taxon>Eukaryota</taxon>
        <taxon>Metazoa</taxon>
        <taxon>Ecdysozoa</taxon>
        <taxon>Arthropoda</taxon>
        <taxon>Crustacea</taxon>
        <taxon>Multicrustacea</taxon>
        <taxon>Malacostraca</taxon>
        <taxon>Eumalacostraca</taxon>
        <taxon>Eucarida</taxon>
        <taxon>Decapoda</taxon>
        <taxon>Pleocyemata</taxon>
        <taxon>Anomura</taxon>
        <taxon>Galatheoidea</taxon>
        <taxon>Porcellanidae</taxon>
        <taxon>Petrolisthes</taxon>
    </lineage>
</organism>
<evidence type="ECO:0000256" key="1">
    <source>
        <dbReference type="SAM" id="MobiDB-lite"/>
    </source>
</evidence>
<reference evidence="3" key="1">
    <citation type="submission" date="2023-10" db="EMBL/GenBank/DDBJ databases">
        <title>Genome assemblies of two species of porcelain crab, Petrolisthes cinctipes and Petrolisthes manimaculis (Anomura: Porcellanidae).</title>
        <authorList>
            <person name="Angst P."/>
        </authorList>
    </citation>
    <scope>NUCLEOTIDE SEQUENCE</scope>
    <source>
        <strain evidence="3">PB745_01</strain>
        <tissue evidence="3">Gill</tissue>
    </source>
</reference>
<dbReference type="AlphaFoldDB" id="A0AAE1FKL7"/>
<comment type="caution">
    <text evidence="3">The sequence shown here is derived from an EMBL/GenBank/DDBJ whole genome shotgun (WGS) entry which is preliminary data.</text>
</comment>
<gene>
    <name evidence="3" type="ORF">Pcinc_019628</name>
</gene>
<evidence type="ECO:0000259" key="2">
    <source>
        <dbReference type="Pfam" id="PF13843"/>
    </source>
</evidence>
<feature type="region of interest" description="Disordered" evidence="1">
    <location>
        <begin position="84"/>
        <end position="125"/>
    </location>
</feature>